<evidence type="ECO:0000313" key="3">
    <source>
        <dbReference type="Proteomes" id="UP001333996"/>
    </source>
</evidence>
<dbReference type="InterPro" id="IPR013767">
    <property type="entry name" value="PAS_fold"/>
</dbReference>
<organism evidence="2 3">
    <name type="scientific">Streptomyces chiangmaiensis</name>
    <dbReference type="NCBI Taxonomy" id="766497"/>
    <lineage>
        <taxon>Bacteria</taxon>
        <taxon>Bacillati</taxon>
        <taxon>Actinomycetota</taxon>
        <taxon>Actinomycetes</taxon>
        <taxon>Kitasatosporales</taxon>
        <taxon>Streptomycetaceae</taxon>
        <taxon>Streptomyces</taxon>
    </lineage>
</organism>
<gene>
    <name evidence="2" type="ORF">VXC91_44595</name>
</gene>
<dbReference type="InterPro" id="IPR000014">
    <property type="entry name" value="PAS"/>
</dbReference>
<dbReference type="RefSeq" id="WP_329513047.1">
    <property type="nucleotide sequence ID" value="NZ_JAYWVC010000474.1"/>
</dbReference>
<dbReference type="Proteomes" id="UP001333996">
    <property type="component" value="Unassembled WGS sequence"/>
</dbReference>
<proteinExistence type="predicted"/>
<reference evidence="2" key="1">
    <citation type="submission" date="2024-01" db="EMBL/GenBank/DDBJ databases">
        <title>First draft genome sequence data of TA4-1, the type strain of Gram-positive actinobacterium Streptomyces chiangmaiensis.</title>
        <authorList>
            <person name="Yasawong M."/>
            <person name="Nantapong N."/>
        </authorList>
    </citation>
    <scope>NUCLEOTIDE SEQUENCE</scope>
    <source>
        <strain evidence="2">TA4-1</strain>
    </source>
</reference>
<dbReference type="CDD" id="cd00130">
    <property type="entry name" value="PAS"/>
    <property type="match status" value="1"/>
</dbReference>
<dbReference type="PROSITE" id="PS50112">
    <property type="entry name" value="PAS"/>
    <property type="match status" value="1"/>
</dbReference>
<dbReference type="NCBIfam" id="TIGR00229">
    <property type="entry name" value="sensory_box"/>
    <property type="match status" value="1"/>
</dbReference>
<dbReference type="InterPro" id="IPR035965">
    <property type="entry name" value="PAS-like_dom_sf"/>
</dbReference>
<dbReference type="SUPFAM" id="SSF55785">
    <property type="entry name" value="PYP-like sensor domain (PAS domain)"/>
    <property type="match status" value="1"/>
</dbReference>
<comment type="caution">
    <text evidence="2">The sequence shown here is derived from an EMBL/GenBank/DDBJ whole genome shotgun (WGS) entry which is preliminary data.</text>
</comment>
<evidence type="ECO:0000313" key="2">
    <source>
        <dbReference type="EMBL" id="MED7828726.1"/>
    </source>
</evidence>
<evidence type="ECO:0000259" key="1">
    <source>
        <dbReference type="PROSITE" id="PS50112"/>
    </source>
</evidence>
<name>A0ABU7FX55_9ACTN</name>
<dbReference type="Gene3D" id="3.30.450.20">
    <property type="entry name" value="PAS domain"/>
    <property type="match status" value="1"/>
</dbReference>
<protein>
    <submittedName>
        <fullName evidence="2">PAS domain-containing protein</fullName>
    </submittedName>
</protein>
<feature type="non-terminal residue" evidence="2">
    <location>
        <position position="140"/>
    </location>
</feature>
<keyword evidence="3" id="KW-1185">Reference proteome</keyword>
<dbReference type="EMBL" id="JAYWVC010000474">
    <property type="protein sequence ID" value="MED7828726.1"/>
    <property type="molecule type" value="Genomic_DNA"/>
</dbReference>
<feature type="domain" description="PAS" evidence="1">
    <location>
        <begin position="10"/>
        <end position="59"/>
    </location>
</feature>
<sequence length="140" mass="14865">MPNTLHTLSEKANHREIPDAAIAMLDADGMVVGWTDTAQRLVGYSAGEVVGRSVSVVLPFAQSALRSGEFAEQCRARGGWSGITAVRHRDGRTLNVSLQISQLWGQGGAVRWLVCGTDMAALSSVASTGSVRESILTRTP</sequence>
<accession>A0ABU7FX55</accession>
<dbReference type="Pfam" id="PF00989">
    <property type="entry name" value="PAS"/>
    <property type="match status" value="1"/>
</dbReference>